<dbReference type="EMBL" id="BNCH01000007">
    <property type="protein sequence ID" value="GHF04805.1"/>
    <property type="molecule type" value="Genomic_DNA"/>
</dbReference>
<evidence type="ECO:0000313" key="3">
    <source>
        <dbReference type="Proteomes" id="UP000609802"/>
    </source>
</evidence>
<sequence length="85" mass="9056">MSSKLPSPRRNRCHSTISRTKGPPPCAVDKAAGQSSERACCTACFNAFTALDSCATAPFDIARKGKSDRDKAPIVCLNILLMGKN</sequence>
<evidence type="ECO:0000256" key="1">
    <source>
        <dbReference type="SAM" id="MobiDB-lite"/>
    </source>
</evidence>
<keyword evidence="3" id="KW-1185">Reference proteome</keyword>
<reference evidence="3" key="1">
    <citation type="journal article" date="2019" name="Int. J. Syst. Evol. Microbiol.">
        <title>The Global Catalogue of Microorganisms (GCM) 10K type strain sequencing project: providing services to taxonomists for standard genome sequencing and annotation.</title>
        <authorList>
            <consortium name="The Broad Institute Genomics Platform"/>
            <consortium name="The Broad Institute Genome Sequencing Center for Infectious Disease"/>
            <person name="Wu L."/>
            <person name="Ma J."/>
        </authorList>
    </citation>
    <scope>NUCLEOTIDE SEQUENCE [LARGE SCALE GENOMIC DNA]</scope>
    <source>
        <strain evidence="3">KCTC 42443</strain>
    </source>
</reference>
<organism evidence="2 3">
    <name type="scientific">Aliiroseovarius zhejiangensis</name>
    <dbReference type="NCBI Taxonomy" id="1632025"/>
    <lineage>
        <taxon>Bacteria</taxon>
        <taxon>Pseudomonadati</taxon>
        <taxon>Pseudomonadota</taxon>
        <taxon>Alphaproteobacteria</taxon>
        <taxon>Rhodobacterales</taxon>
        <taxon>Paracoccaceae</taxon>
        <taxon>Aliiroseovarius</taxon>
    </lineage>
</organism>
<dbReference type="Proteomes" id="UP000609802">
    <property type="component" value="Unassembled WGS sequence"/>
</dbReference>
<gene>
    <name evidence="2" type="ORF">GCM10016455_27610</name>
</gene>
<feature type="region of interest" description="Disordered" evidence="1">
    <location>
        <begin position="1"/>
        <end position="28"/>
    </location>
</feature>
<name>A0ABQ3J8Q8_9RHOB</name>
<protein>
    <submittedName>
        <fullName evidence="2">Uncharacterized protein</fullName>
    </submittedName>
</protein>
<accession>A0ABQ3J8Q8</accession>
<evidence type="ECO:0000313" key="2">
    <source>
        <dbReference type="EMBL" id="GHF04805.1"/>
    </source>
</evidence>
<comment type="caution">
    <text evidence="2">The sequence shown here is derived from an EMBL/GenBank/DDBJ whole genome shotgun (WGS) entry which is preliminary data.</text>
</comment>
<proteinExistence type="predicted"/>